<keyword evidence="2" id="KW-1003">Cell membrane</keyword>
<dbReference type="InterPro" id="IPR050250">
    <property type="entry name" value="Macrolide_Exporter_MacB"/>
</dbReference>
<evidence type="ECO:0000313" key="11">
    <source>
        <dbReference type="Proteomes" id="UP000037558"/>
    </source>
</evidence>
<name>A0A0M0LI57_9BACI</name>
<feature type="transmembrane region" description="Helical" evidence="7">
    <location>
        <begin position="295"/>
        <end position="321"/>
    </location>
</feature>
<feature type="domain" description="ABC3 transporter permease C-terminal" evidence="8">
    <location>
        <begin position="748"/>
        <end position="860"/>
    </location>
</feature>
<dbReference type="EMBL" id="LILC01000002">
    <property type="protein sequence ID" value="KOO50765.1"/>
    <property type="molecule type" value="Genomic_DNA"/>
</dbReference>
<evidence type="ECO:0000259" key="8">
    <source>
        <dbReference type="Pfam" id="PF02687"/>
    </source>
</evidence>
<evidence type="ECO:0000259" key="9">
    <source>
        <dbReference type="Pfam" id="PF12704"/>
    </source>
</evidence>
<proteinExistence type="inferred from homology"/>
<evidence type="ECO:0008006" key="12">
    <source>
        <dbReference type="Google" id="ProtNLM"/>
    </source>
</evidence>
<feature type="transmembrane region" description="Helical" evidence="7">
    <location>
        <begin position="341"/>
        <end position="368"/>
    </location>
</feature>
<organism evidence="10 11">
    <name type="scientific">Priestia koreensis</name>
    <dbReference type="NCBI Taxonomy" id="284581"/>
    <lineage>
        <taxon>Bacteria</taxon>
        <taxon>Bacillati</taxon>
        <taxon>Bacillota</taxon>
        <taxon>Bacilli</taxon>
        <taxon>Bacillales</taxon>
        <taxon>Bacillaceae</taxon>
        <taxon>Priestia</taxon>
    </lineage>
</organism>
<feature type="domain" description="MacB-like periplasmic core" evidence="9">
    <location>
        <begin position="478"/>
        <end position="711"/>
    </location>
</feature>
<dbReference type="Pfam" id="PF12704">
    <property type="entry name" value="MacB_PCD"/>
    <property type="match status" value="2"/>
</dbReference>
<dbReference type="STRING" id="284581.AMD01_03235"/>
<evidence type="ECO:0000256" key="4">
    <source>
        <dbReference type="ARBA" id="ARBA00022989"/>
    </source>
</evidence>
<protein>
    <recommendedName>
        <fullName evidence="12">ABC transporter permease</fullName>
    </recommendedName>
</protein>
<dbReference type="GO" id="GO:0005886">
    <property type="term" value="C:plasma membrane"/>
    <property type="evidence" value="ECO:0007669"/>
    <property type="project" value="UniProtKB-SubCell"/>
</dbReference>
<feature type="transmembrane region" description="Helical" evidence="7">
    <location>
        <begin position="251"/>
        <end position="275"/>
    </location>
</feature>
<feature type="domain" description="ABC3 transporter permease C-terminal" evidence="8">
    <location>
        <begin position="255"/>
        <end position="374"/>
    </location>
</feature>
<dbReference type="AlphaFoldDB" id="A0A0M0LI57"/>
<accession>A0A0M0LI57</accession>
<dbReference type="Proteomes" id="UP000037558">
    <property type="component" value="Unassembled WGS sequence"/>
</dbReference>
<gene>
    <name evidence="10" type="ORF">AMD01_03235</name>
</gene>
<feature type="transmembrane region" description="Helical" evidence="7">
    <location>
        <begin position="389"/>
        <end position="412"/>
    </location>
</feature>
<feature type="transmembrane region" description="Helical" evidence="7">
    <location>
        <begin position="742"/>
        <end position="761"/>
    </location>
</feature>
<dbReference type="InterPro" id="IPR025857">
    <property type="entry name" value="MacB_PCD"/>
</dbReference>
<sequence>MKTILKLAVRLMTARKSRTILSIAGVSIGFSLLIAATVLIATLEHANTSIVKEKYGDYDLVVGYQSAESFITPHIVHKIQHLDDVEKTTPFLYPYIGKEHSFQDEMALQPMYIGVKDEQLAREHQLTKLSSGRLPKRGEVVIPYSLSKAENLHIGSKLQFPFPPQRPQEVRVSGILKKDQALQSIVLFDFRWLGDATGQINHTTTLLIKLTDAKQKQHIIKQLKEIDSDFYIDPQSMKDKEQDQMGGLKPVVSGLGVVIVFGSMLLFLSTLQMSIQERKREFSVLRLIGAQKKQLIWIILYQSVIMNVISGMIGLLGGMVLSIVLKSTVAQISGIMIQKLAIHWGAVFGNTLLAIALTIMVSVLPAVGAGNQSPLQAYRASYDIRKQRLLSVITSGVALALSMSITFCNYVYIHSPKLYLLAVGLLILSVLLGLSLFIKNTILVLMNVFSALFSSYGKLIGRNAVRQLRRSTQIVGIVLLGIMVCIVGTGILTVVKNGTEKSIQDQYPLSHVISSNSAYDERGLSPEFYDRIDSIPHVEAVPVFKSIAAYTQGLDMNRVKKDDKLMTYTINGRQEVMIGVEGVDFQRMSQSLPLHVVEGTTDLNDNHVVITQYTAKLLGYKIGSMINVIEDTAVSFTKNELTVNEKQKMKKSARFKVVGIIKTLPLSDPEDMGVYVSPSFMKKRFSVDTLDEVHYKVTSKAFEDQVEKTVQDVTTNEPSSKIILFNLQEELNQLSRQFNQRFSILIVTVSLICFLSFIGLMNSMASSLRERVSEFATLRALGTNARRIVQITVAEGMVLTFTGGLLGAVFGTIILNQLLLALDYHKLTISWPFVSLALLVSPVIGFLATLSPALSLRKRPILQDLSKE</sequence>
<feature type="transmembrane region" description="Helical" evidence="7">
    <location>
        <begin position="831"/>
        <end position="850"/>
    </location>
</feature>
<dbReference type="PANTHER" id="PTHR30572:SF4">
    <property type="entry name" value="ABC TRANSPORTER PERMEASE YTRF"/>
    <property type="match status" value="1"/>
</dbReference>
<feature type="domain" description="MacB-like periplasmic core" evidence="9">
    <location>
        <begin position="19"/>
        <end position="225"/>
    </location>
</feature>
<evidence type="ECO:0000256" key="2">
    <source>
        <dbReference type="ARBA" id="ARBA00022475"/>
    </source>
</evidence>
<evidence type="ECO:0000256" key="7">
    <source>
        <dbReference type="SAM" id="Phobius"/>
    </source>
</evidence>
<comment type="subcellular location">
    <subcellularLocation>
        <location evidence="1">Cell membrane</location>
        <topology evidence="1">Multi-pass membrane protein</topology>
    </subcellularLocation>
</comment>
<evidence type="ECO:0000256" key="3">
    <source>
        <dbReference type="ARBA" id="ARBA00022692"/>
    </source>
</evidence>
<keyword evidence="5 7" id="KW-0472">Membrane</keyword>
<dbReference type="OrthoDB" id="2606400at2"/>
<dbReference type="RefSeq" id="WP_053399938.1">
    <property type="nucleotide sequence ID" value="NZ_LILC01000002.1"/>
</dbReference>
<dbReference type="PATRIC" id="fig|284581.3.peg.935"/>
<feature type="transmembrane region" description="Helical" evidence="7">
    <location>
        <begin position="418"/>
        <end position="438"/>
    </location>
</feature>
<dbReference type="Pfam" id="PF02687">
    <property type="entry name" value="FtsX"/>
    <property type="match status" value="2"/>
</dbReference>
<comment type="caution">
    <text evidence="10">The sequence shown here is derived from an EMBL/GenBank/DDBJ whole genome shotgun (WGS) entry which is preliminary data.</text>
</comment>
<comment type="similarity">
    <text evidence="6">Belongs to the ABC-4 integral membrane protein family.</text>
</comment>
<evidence type="ECO:0000256" key="1">
    <source>
        <dbReference type="ARBA" id="ARBA00004651"/>
    </source>
</evidence>
<keyword evidence="4 7" id="KW-1133">Transmembrane helix</keyword>
<dbReference type="GO" id="GO:0022857">
    <property type="term" value="F:transmembrane transporter activity"/>
    <property type="evidence" value="ECO:0007669"/>
    <property type="project" value="TreeGrafter"/>
</dbReference>
<evidence type="ECO:0000256" key="6">
    <source>
        <dbReference type="ARBA" id="ARBA00038076"/>
    </source>
</evidence>
<dbReference type="InterPro" id="IPR003838">
    <property type="entry name" value="ABC3_permease_C"/>
</dbReference>
<evidence type="ECO:0000256" key="5">
    <source>
        <dbReference type="ARBA" id="ARBA00023136"/>
    </source>
</evidence>
<keyword evidence="3 7" id="KW-0812">Transmembrane</keyword>
<evidence type="ECO:0000313" key="10">
    <source>
        <dbReference type="EMBL" id="KOO50765.1"/>
    </source>
</evidence>
<feature type="transmembrane region" description="Helical" evidence="7">
    <location>
        <begin position="474"/>
        <end position="495"/>
    </location>
</feature>
<feature type="transmembrane region" description="Helical" evidence="7">
    <location>
        <begin position="20"/>
        <end position="43"/>
    </location>
</feature>
<reference evidence="11" key="1">
    <citation type="submission" date="2015-08" db="EMBL/GenBank/DDBJ databases">
        <title>Fjat-14210 dsm16467.</title>
        <authorList>
            <person name="Liu B."/>
            <person name="Wang J."/>
            <person name="Zhu Y."/>
            <person name="Liu G."/>
            <person name="Chen Q."/>
            <person name="Chen Z."/>
            <person name="Lan J."/>
            <person name="Che J."/>
            <person name="Ge C."/>
            <person name="Shi H."/>
            <person name="Pan Z."/>
            <person name="Liu X."/>
        </authorList>
    </citation>
    <scope>NUCLEOTIDE SEQUENCE [LARGE SCALE GENOMIC DNA]</scope>
    <source>
        <strain evidence="11">DSM 16467</strain>
    </source>
</reference>
<keyword evidence="11" id="KW-1185">Reference proteome</keyword>
<feature type="transmembrane region" description="Helical" evidence="7">
    <location>
        <begin position="796"/>
        <end position="819"/>
    </location>
</feature>
<dbReference type="PANTHER" id="PTHR30572">
    <property type="entry name" value="MEMBRANE COMPONENT OF TRANSPORTER-RELATED"/>
    <property type="match status" value="1"/>
</dbReference>